<evidence type="ECO:0000313" key="2">
    <source>
        <dbReference type="EMBL" id="MYR31667.1"/>
    </source>
</evidence>
<dbReference type="InterPro" id="IPR007138">
    <property type="entry name" value="ABM_dom"/>
</dbReference>
<dbReference type="PROSITE" id="PS51725">
    <property type="entry name" value="ABM"/>
    <property type="match status" value="1"/>
</dbReference>
<dbReference type="Pfam" id="PF03992">
    <property type="entry name" value="ABM"/>
    <property type="match status" value="1"/>
</dbReference>
<gene>
    <name evidence="2" type="ORF">GTW20_05130</name>
</gene>
<dbReference type="GO" id="GO:0004497">
    <property type="term" value="F:monooxygenase activity"/>
    <property type="evidence" value="ECO:0007669"/>
    <property type="project" value="UniProtKB-KW"/>
</dbReference>
<dbReference type="RefSeq" id="WP_161110390.1">
    <property type="nucleotide sequence ID" value="NZ_JBHYKC010000005.1"/>
</dbReference>
<dbReference type="EMBL" id="WWHY01000001">
    <property type="protein sequence ID" value="MYR31667.1"/>
    <property type="molecule type" value="Genomic_DNA"/>
</dbReference>
<sequence>MTEISTQPRKDDAPTRAGLRVVFLITVAPEDQDRFLDAYDQIRFRVAERPGHLCDQVGRSTDDPTRWVITSEWATRHDFESWERSAEHRELVAPMRALLSAPVSLRFEVHRETR</sequence>
<protein>
    <submittedName>
        <fullName evidence="2">Antibiotic biosynthesis monooxygenase</fullName>
    </submittedName>
</protein>
<keyword evidence="2" id="KW-0503">Monooxygenase</keyword>
<evidence type="ECO:0000313" key="3">
    <source>
        <dbReference type="Proteomes" id="UP000467124"/>
    </source>
</evidence>
<feature type="domain" description="ABM" evidence="1">
    <location>
        <begin position="19"/>
        <end position="107"/>
    </location>
</feature>
<dbReference type="InterPro" id="IPR011008">
    <property type="entry name" value="Dimeric_a/b-barrel"/>
</dbReference>
<keyword evidence="2" id="KW-0560">Oxidoreductase</keyword>
<reference evidence="2 3" key="1">
    <citation type="journal article" date="2019" name="Nat. Commun.">
        <title>The antimicrobial potential of Streptomyces from insect microbiomes.</title>
        <authorList>
            <person name="Chevrette M.G."/>
            <person name="Carlson C.M."/>
            <person name="Ortega H.E."/>
            <person name="Thomas C."/>
            <person name="Ananiev G.E."/>
            <person name="Barns K.J."/>
            <person name="Book A.J."/>
            <person name="Cagnazzo J."/>
            <person name="Carlos C."/>
            <person name="Flanigan W."/>
            <person name="Grubbs K.J."/>
            <person name="Horn H.A."/>
            <person name="Hoffmann F.M."/>
            <person name="Klassen J.L."/>
            <person name="Knack J.J."/>
            <person name="Lewin G.R."/>
            <person name="McDonald B.R."/>
            <person name="Muller L."/>
            <person name="Melo W.G.P."/>
            <person name="Pinto-Tomas A.A."/>
            <person name="Schmitz A."/>
            <person name="Wendt-Pienkowski E."/>
            <person name="Wildman S."/>
            <person name="Zhao M."/>
            <person name="Zhang F."/>
            <person name="Bugni T.S."/>
            <person name="Andes D.R."/>
            <person name="Pupo M.T."/>
            <person name="Currie C.R."/>
        </authorList>
    </citation>
    <scope>NUCLEOTIDE SEQUENCE [LARGE SCALE GENOMIC DNA]</scope>
    <source>
        <strain evidence="2 3">SID5840</strain>
    </source>
</reference>
<dbReference type="AlphaFoldDB" id="A0A7K2IPB1"/>
<dbReference type="SUPFAM" id="SSF54909">
    <property type="entry name" value="Dimeric alpha+beta barrel"/>
    <property type="match status" value="1"/>
</dbReference>
<dbReference type="Gene3D" id="3.30.70.100">
    <property type="match status" value="1"/>
</dbReference>
<comment type="caution">
    <text evidence="2">The sequence shown here is derived from an EMBL/GenBank/DDBJ whole genome shotgun (WGS) entry which is preliminary data.</text>
</comment>
<organism evidence="2 3">
    <name type="scientific">Nocardiopsis alba</name>
    <dbReference type="NCBI Taxonomy" id="53437"/>
    <lineage>
        <taxon>Bacteria</taxon>
        <taxon>Bacillati</taxon>
        <taxon>Actinomycetota</taxon>
        <taxon>Actinomycetes</taxon>
        <taxon>Streptosporangiales</taxon>
        <taxon>Nocardiopsidaceae</taxon>
        <taxon>Nocardiopsis</taxon>
    </lineage>
</organism>
<accession>A0A7K2IPB1</accession>
<proteinExistence type="predicted"/>
<dbReference type="Proteomes" id="UP000467124">
    <property type="component" value="Unassembled WGS sequence"/>
</dbReference>
<evidence type="ECO:0000259" key="1">
    <source>
        <dbReference type="PROSITE" id="PS51725"/>
    </source>
</evidence>
<name>A0A7K2IPB1_9ACTN</name>